<evidence type="ECO:0000313" key="15">
    <source>
        <dbReference type="Proteomes" id="UP000215694"/>
    </source>
</evidence>
<evidence type="ECO:0000256" key="4">
    <source>
        <dbReference type="ARBA" id="ARBA00022475"/>
    </source>
</evidence>
<dbReference type="Pfam" id="PF22919">
    <property type="entry name" value="ATP-synt_VA_C"/>
    <property type="match status" value="1"/>
</dbReference>
<dbReference type="AlphaFoldDB" id="A0A371J081"/>
<feature type="domain" description="AAA+ ATPase" evidence="13">
    <location>
        <begin position="144"/>
        <end position="325"/>
    </location>
</feature>
<dbReference type="PANTHER" id="PTHR15184:SF71">
    <property type="entry name" value="ATP SYNTHASE SUBUNIT BETA, MITOCHONDRIAL"/>
    <property type="match status" value="1"/>
</dbReference>
<dbReference type="GO" id="GO:0045259">
    <property type="term" value="C:proton-transporting ATP synthase complex"/>
    <property type="evidence" value="ECO:0007669"/>
    <property type="project" value="UniProtKB-KW"/>
</dbReference>
<dbReference type="EC" id="7.1.2.2" evidence="12"/>
<dbReference type="InterPro" id="IPR027417">
    <property type="entry name" value="P-loop_NTPase"/>
</dbReference>
<sequence>MANVGKIVQIVGAVLDVKFDSEKSLPNLLNALVIKLGDKEIVAEVAQHIGDDTVRCISMSATDGLVRGMKVEDTGRPISVPVGDATLGRIFNVLGKPVDGKPRPEAAPELPIHRTAPAYDELETTAEILETGIKVVDLLAPYLKGGKIGLFGGAGVGKTVLIQELINNIAKQHGGISVFAGVGERTREGNDLYHEMAESGVINKTALVFGQMNEPPGARMRVALSGLTMAEHFRDEQGQDVLLFVDNIFRFTQAGSEVSALLGRMPSAVGYQPTLATEMGTLQERITSTKKGSITSVQAVYVPADDLTDPAPATTFAHLDAKTVLSREIASLGIYPAVDPLESTSRVLDPNIVGKEHYQVSRGVQSILQRYKELQDIIAILGMDELSDEDKLTVARARKIQRFLSQPFTVAEQFTGMNGKYVPVKETIRGFKEILEGKHDALPESAFIFVGTIEEAVAKAKESR</sequence>
<evidence type="ECO:0000256" key="1">
    <source>
        <dbReference type="ARBA" id="ARBA00004170"/>
    </source>
</evidence>
<organism evidence="14 15">
    <name type="scientific">Romboutsia weinsteinii</name>
    <dbReference type="NCBI Taxonomy" id="2020949"/>
    <lineage>
        <taxon>Bacteria</taxon>
        <taxon>Bacillati</taxon>
        <taxon>Bacillota</taxon>
        <taxon>Clostridia</taxon>
        <taxon>Peptostreptococcales</taxon>
        <taxon>Peptostreptococcaceae</taxon>
        <taxon>Romboutsia</taxon>
    </lineage>
</organism>
<keyword evidence="9 12" id="KW-0472">Membrane</keyword>
<keyword evidence="14" id="KW-0378">Hydrolase</keyword>
<comment type="similarity">
    <text evidence="2 12">Belongs to the ATPase alpha/beta chains family.</text>
</comment>
<comment type="subcellular location">
    <subcellularLocation>
        <location evidence="12">Cell membrane</location>
        <topology evidence="12">Peripheral membrane protein</topology>
    </subcellularLocation>
    <subcellularLocation>
        <location evidence="1">Membrane</location>
        <topology evidence="1">Peripheral membrane protein</topology>
    </subcellularLocation>
</comment>
<dbReference type="SUPFAM" id="SSF50615">
    <property type="entry name" value="N-terminal domain of alpha and beta subunits of F1 ATP synthase"/>
    <property type="match status" value="1"/>
</dbReference>
<keyword evidence="11 12" id="KW-0066">ATP synthesis</keyword>
<dbReference type="FunFam" id="1.10.1140.10:FF:000001">
    <property type="entry name" value="ATP synthase subunit beta"/>
    <property type="match status" value="1"/>
</dbReference>
<keyword evidence="7 12" id="KW-1278">Translocase</keyword>
<evidence type="ECO:0000259" key="13">
    <source>
        <dbReference type="SMART" id="SM00382"/>
    </source>
</evidence>
<evidence type="ECO:0000256" key="7">
    <source>
        <dbReference type="ARBA" id="ARBA00022967"/>
    </source>
</evidence>
<dbReference type="CDD" id="cd01133">
    <property type="entry name" value="F1-ATPase_beta_CD"/>
    <property type="match status" value="1"/>
</dbReference>
<dbReference type="PROSITE" id="PS00152">
    <property type="entry name" value="ATPASE_ALPHA_BETA"/>
    <property type="match status" value="1"/>
</dbReference>
<dbReference type="InterPro" id="IPR004100">
    <property type="entry name" value="ATPase_F1/V1/A1_a/bsu_N"/>
</dbReference>
<dbReference type="InterPro" id="IPR003593">
    <property type="entry name" value="AAA+_ATPase"/>
</dbReference>
<keyword evidence="3 12" id="KW-0813">Transport</keyword>
<dbReference type="InterPro" id="IPR055190">
    <property type="entry name" value="ATP-synt_VA_C"/>
</dbReference>
<evidence type="ECO:0000256" key="10">
    <source>
        <dbReference type="ARBA" id="ARBA00023196"/>
    </source>
</evidence>
<dbReference type="InterPro" id="IPR020003">
    <property type="entry name" value="ATPase_a/bsu_AS"/>
</dbReference>
<evidence type="ECO:0000256" key="5">
    <source>
        <dbReference type="ARBA" id="ARBA00022741"/>
    </source>
</evidence>
<dbReference type="OrthoDB" id="9801639at2"/>
<evidence type="ECO:0000256" key="2">
    <source>
        <dbReference type="ARBA" id="ARBA00008936"/>
    </source>
</evidence>
<dbReference type="EMBL" id="NOJY02000035">
    <property type="protein sequence ID" value="RDY26104.1"/>
    <property type="molecule type" value="Genomic_DNA"/>
</dbReference>
<dbReference type="FunFam" id="3.40.50.300:FF:000004">
    <property type="entry name" value="ATP synthase subunit beta"/>
    <property type="match status" value="1"/>
</dbReference>
<comment type="caution">
    <text evidence="14">The sequence shown here is derived from an EMBL/GenBank/DDBJ whole genome shotgun (WGS) entry which is preliminary data.</text>
</comment>
<dbReference type="SUPFAM" id="SSF47917">
    <property type="entry name" value="C-terminal domain of alpha and beta subunits of F1 ATP synthase"/>
    <property type="match status" value="1"/>
</dbReference>
<dbReference type="InterPro" id="IPR000194">
    <property type="entry name" value="ATPase_F1/V1/A1_a/bsu_nucl-bd"/>
</dbReference>
<evidence type="ECO:0000256" key="8">
    <source>
        <dbReference type="ARBA" id="ARBA00023065"/>
    </source>
</evidence>
<dbReference type="InterPro" id="IPR024034">
    <property type="entry name" value="ATPase_F1/V1_b/a_C"/>
</dbReference>
<evidence type="ECO:0000256" key="3">
    <source>
        <dbReference type="ARBA" id="ARBA00022448"/>
    </source>
</evidence>
<protein>
    <recommendedName>
        <fullName evidence="12">ATP synthase subunit beta</fullName>
        <ecNumber evidence="12">7.1.2.2</ecNumber>
    </recommendedName>
    <alternativeName>
        <fullName evidence="12">ATP synthase F1 sector subunit beta</fullName>
    </alternativeName>
    <alternativeName>
        <fullName evidence="12">F-ATPase subunit beta</fullName>
    </alternativeName>
</protein>
<dbReference type="InterPro" id="IPR036121">
    <property type="entry name" value="ATPase_F1/V1/A1_a/bsu_N_sf"/>
</dbReference>
<reference evidence="14 15" key="1">
    <citation type="journal article" date="2017" name="Genome Announc.">
        <title>Draft Genome Sequence of Romboutsia weinsteinii sp. nov. Strain CCRI-19649(T) Isolated from Surface Water.</title>
        <authorList>
            <person name="Maheux A.F."/>
            <person name="Boudreau D.K."/>
            <person name="Berube E."/>
            <person name="Boissinot M."/>
            <person name="Cantin P."/>
            <person name="Raymond F."/>
            <person name="Corbeil J."/>
            <person name="Omar R.F."/>
            <person name="Bergeron M.G."/>
        </authorList>
    </citation>
    <scope>NUCLEOTIDE SEQUENCE [LARGE SCALE GENOMIC DNA]</scope>
    <source>
        <strain evidence="14 15">CCRI-19649</strain>
    </source>
</reference>
<dbReference type="NCBIfam" id="TIGR01039">
    <property type="entry name" value="atpD"/>
    <property type="match status" value="1"/>
</dbReference>
<keyword evidence="12" id="KW-0375">Hydrogen ion transport</keyword>
<comment type="function">
    <text evidence="12">Produces ATP from ADP in the presence of a proton gradient across the membrane. The catalytic sites are hosted primarily by the beta subunits.</text>
</comment>
<proteinExistence type="inferred from homology"/>
<evidence type="ECO:0000256" key="12">
    <source>
        <dbReference type="HAMAP-Rule" id="MF_01347"/>
    </source>
</evidence>
<dbReference type="RefSeq" id="WP_094368405.1">
    <property type="nucleotide sequence ID" value="NZ_NOJY02000035.1"/>
</dbReference>
<dbReference type="Proteomes" id="UP000215694">
    <property type="component" value="Unassembled WGS sequence"/>
</dbReference>
<dbReference type="GO" id="GO:0016787">
    <property type="term" value="F:hydrolase activity"/>
    <property type="evidence" value="ECO:0007669"/>
    <property type="project" value="UniProtKB-KW"/>
</dbReference>
<dbReference type="Pfam" id="PF02874">
    <property type="entry name" value="ATP-synt_ab_N"/>
    <property type="match status" value="1"/>
</dbReference>
<dbReference type="Gene3D" id="3.40.50.300">
    <property type="entry name" value="P-loop containing nucleotide triphosphate hydrolases"/>
    <property type="match status" value="1"/>
</dbReference>
<dbReference type="Gene3D" id="2.40.10.170">
    <property type="match status" value="1"/>
</dbReference>
<dbReference type="CDD" id="cd18115">
    <property type="entry name" value="ATP-synt_F1_beta_N"/>
    <property type="match status" value="1"/>
</dbReference>
<evidence type="ECO:0000256" key="9">
    <source>
        <dbReference type="ARBA" id="ARBA00023136"/>
    </source>
</evidence>
<dbReference type="SMART" id="SM00382">
    <property type="entry name" value="AAA"/>
    <property type="match status" value="1"/>
</dbReference>
<dbReference type="SUPFAM" id="SSF52540">
    <property type="entry name" value="P-loop containing nucleoside triphosphate hydrolases"/>
    <property type="match status" value="1"/>
</dbReference>
<name>A0A371J081_9FIRM</name>
<evidence type="ECO:0000313" key="14">
    <source>
        <dbReference type="EMBL" id="RDY26104.1"/>
    </source>
</evidence>
<dbReference type="GO" id="GO:0005524">
    <property type="term" value="F:ATP binding"/>
    <property type="evidence" value="ECO:0007669"/>
    <property type="project" value="UniProtKB-UniRule"/>
</dbReference>
<dbReference type="HAMAP" id="MF_01347">
    <property type="entry name" value="ATP_synth_beta_bact"/>
    <property type="match status" value="1"/>
</dbReference>
<keyword evidence="8 12" id="KW-0406">Ion transport</keyword>
<dbReference type="GO" id="GO:0005886">
    <property type="term" value="C:plasma membrane"/>
    <property type="evidence" value="ECO:0007669"/>
    <property type="project" value="UniProtKB-SubCell"/>
</dbReference>
<dbReference type="PANTHER" id="PTHR15184">
    <property type="entry name" value="ATP SYNTHASE"/>
    <property type="match status" value="1"/>
</dbReference>
<accession>A0A371J081</accession>
<keyword evidence="15" id="KW-1185">Reference proteome</keyword>
<dbReference type="GO" id="GO:0046933">
    <property type="term" value="F:proton-transporting ATP synthase activity, rotational mechanism"/>
    <property type="evidence" value="ECO:0007669"/>
    <property type="project" value="UniProtKB-UniRule"/>
</dbReference>
<keyword evidence="6 12" id="KW-0067">ATP-binding</keyword>
<gene>
    <name evidence="12 14" type="primary">atpD</name>
    <name evidence="14" type="ORF">CHL78_014975</name>
</gene>
<dbReference type="Gene3D" id="1.10.1140.10">
    <property type="entry name" value="Bovine Mitochondrial F1-atpase, Atp Synthase Beta Chain, Chain D, domain 3"/>
    <property type="match status" value="1"/>
</dbReference>
<keyword evidence="5 12" id="KW-0547">Nucleotide-binding</keyword>
<keyword evidence="10 12" id="KW-0139">CF(1)</keyword>
<evidence type="ECO:0000256" key="11">
    <source>
        <dbReference type="ARBA" id="ARBA00023310"/>
    </source>
</evidence>
<evidence type="ECO:0000256" key="6">
    <source>
        <dbReference type="ARBA" id="ARBA00022840"/>
    </source>
</evidence>
<feature type="binding site" evidence="12">
    <location>
        <begin position="152"/>
        <end position="159"/>
    </location>
    <ligand>
        <name>ATP</name>
        <dbReference type="ChEBI" id="CHEBI:30616"/>
    </ligand>
</feature>
<comment type="catalytic activity">
    <reaction evidence="12">
        <text>ATP + H2O + 4 H(+)(in) = ADP + phosphate + 5 H(+)(out)</text>
        <dbReference type="Rhea" id="RHEA:57720"/>
        <dbReference type="ChEBI" id="CHEBI:15377"/>
        <dbReference type="ChEBI" id="CHEBI:15378"/>
        <dbReference type="ChEBI" id="CHEBI:30616"/>
        <dbReference type="ChEBI" id="CHEBI:43474"/>
        <dbReference type="ChEBI" id="CHEBI:456216"/>
        <dbReference type="EC" id="7.1.2.2"/>
    </reaction>
</comment>
<dbReference type="Pfam" id="PF00006">
    <property type="entry name" value="ATP-synt_ab"/>
    <property type="match status" value="1"/>
</dbReference>
<dbReference type="InterPro" id="IPR050053">
    <property type="entry name" value="ATPase_alpha/beta_chains"/>
</dbReference>
<keyword evidence="4 12" id="KW-1003">Cell membrane</keyword>
<dbReference type="InterPro" id="IPR005722">
    <property type="entry name" value="ATP_synth_F1_bsu"/>
</dbReference>
<dbReference type="CDD" id="cd18110">
    <property type="entry name" value="ATP-synt_F1_beta_C"/>
    <property type="match status" value="1"/>
</dbReference>